<dbReference type="GO" id="GO:0006882">
    <property type="term" value="P:intracellular zinc ion homeostasis"/>
    <property type="evidence" value="ECO:0007669"/>
    <property type="project" value="TreeGrafter"/>
</dbReference>
<sequence length="294" mass="31964">MRLHRRMLSCPVPIAVTQSLSLRWLATTVPNGQDFDTEQAPEMKRKEEKKMGTKGSGDDGASGQEDGDNKEEEPFRTMAVELTYPMRKLRTDVNQAYFPGKVCRSTSQDVELRSLVGNTLITTLKVLAWLKTGSNAMLSEAIHSLVDTGNQAILILGLKQASGSGVTVVHGIQSLLDPPKELFLSWEVWDVLAASFGIDGWVLKRSVQGLRASHPQDMSFYKHVTRTKDPFLMAVLLEDLSACVGVVIAGCGIGASHITGNPVWDSLASVSIGVLLGGVAISLIRMNQKYLLGQ</sequence>
<proteinExistence type="predicted"/>
<comment type="caution">
    <text evidence="9">The sequence shown here is derived from an EMBL/GenBank/DDBJ whole genome shotgun (WGS) entry which is preliminary data.</text>
</comment>
<dbReference type="GO" id="GO:0016020">
    <property type="term" value="C:membrane"/>
    <property type="evidence" value="ECO:0007669"/>
    <property type="project" value="UniProtKB-SubCell"/>
</dbReference>
<feature type="transmembrane region" description="Helical" evidence="7">
    <location>
        <begin position="267"/>
        <end position="284"/>
    </location>
</feature>
<keyword evidence="2" id="KW-0813">Transport</keyword>
<dbReference type="GO" id="GO:0006829">
    <property type="term" value="P:zinc ion transport"/>
    <property type="evidence" value="ECO:0007669"/>
    <property type="project" value="InterPro"/>
</dbReference>
<dbReference type="InterPro" id="IPR027469">
    <property type="entry name" value="Cation_efflux_TMD_sf"/>
</dbReference>
<keyword evidence="4 7" id="KW-1133">Transmembrane helix</keyword>
<dbReference type="Gene3D" id="1.20.1510.10">
    <property type="entry name" value="Cation efflux protein transmembrane domain"/>
    <property type="match status" value="2"/>
</dbReference>
<keyword evidence="3 7" id="KW-0812">Transmembrane</keyword>
<dbReference type="PANTHER" id="PTHR13414:SF9">
    <property type="entry name" value="PROTON-COUPLED ZINC ANTIPORTER SLC30A9, MITOCHONDRIAL"/>
    <property type="match status" value="1"/>
</dbReference>
<dbReference type="GO" id="GO:0005783">
    <property type="term" value="C:endoplasmic reticulum"/>
    <property type="evidence" value="ECO:0007669"/>
    <property type="project" value="TreeGrafter"/>
</dbReference>
<dbReference type="InterPro" id="IPR040177">
    <property type="entry name" value="SLC30A9"/>
</dbReference>
<evidence type="ECO:0000313" key="10">
    <source>
        <dbReference type="Proteomes" id="UP001162060"/>
    </source>
</evidence>
<feature type="domain" description="Cation efflux protein transmembrane" evidence="8">
    <location>
        <begin position="168"/>
        <end position="292"/>
    </location>
</feature>
<gene>
    <name evidence="9" type="ORF">PM001_LOCUS14535</name>
</gene>
<dbReference type="Proteomes" id="UP001162060">
    <property type="component" value="Unassembled WGS sequence"/>
</dbReference>
<organism evidence="9 10">
    <name type="scientific">Peronospora matthiolae</name>
    <dbReference type="NCBI Taxonomy" id="2874970"/>
    <lineage>
        <taxon>Eukaryota</taxon>
        <taxon>Sar</taxon>
        <taxon>Stramenopiles</taxon>
        <taxon>Oomycota</taxon>
        <taxon>Peronosporomycetes</taxon>
        <taxon>Peronosporales</taxon>
        <taxon>Peronosporaceae</taxon>
        <taxon>Peronospora</taxon>
    </lineage>
</organism>
<evidence type="ECO:0000256" key="1">
    <source>
        <dbReference type="ARBA" id="ARBA00004141"/>
    </source>
</evidence>
<dbReference type="GO" id="GO:0008324">
    <property type="term" value="F:monoatomic cation transmembrane transporter activity"/>
    <property type="evidence" value="ECO:0007669"/>
    <property type="project" value="InterPro"/>
</dbReference>
<protein>
    <recommendedName>
        <fullName evidence="8">Cation efflux protein transmembrane domain-containing protein</fullName>
    </recommendedName>
</protein>
<reference evidence="9" key="1">
    <citation type="submission" date="2024-01" db="EMBL/GenBank/DDBJ databases">
        <authorList>
            <person name="Webb A."/>
        </authorList>
    </citation>
    <scope>NUCLEOTIDE SEQUENCE</scope>
    <source>
        <strain evidence="9">Pm1</strain>
    </source>
</reference>
<evidence type="ECO:0000256" key="4">
    <source>
        <dbReference type="ARBA" id="ARBA00022989"/>
    </source>
</evidence>
<evidence type="ECO:0000256" key="2">
    <source>
        <dbReference type="ARBA" id="ARBA00022448"/>
    </source>
</evidence>
<feature type="compositionally biased region" description="Basic and acidic residues" evidence="6">
    <location>
        <begin position="41"/>
        <end position="51"/>
    </location>
</feature>
<evidence type="ECO:0000256" key="7">
    <source>
        <dbReference type="SAM" id="Phobius"/>
    </source>
</evidence>
<dbReference type="Pfam" id="PF01545">
    <property type="entry name" value="Cation_efflux"/>
    <property type="match status" value="2"/>
</dbReference>
<feature type="transmembrane region" description="Helical" evidence="7">
    <location>
        <begin position="231"/>
        <end position="255"/>
    </location>
</feature>
<keyword evidence="5 7" id="KW-0472">Membrane</keyword>
<dbReference type="PANTHER" id="PTHR13414">
    <property type="entry name" value="HUEL-CATION TRANSPORTER"/>
    <property type="match status" value="1"/>
</dbReference>
<dbReference type="InterPro" id="IPR058533">
    <property type="entry name" value="Cation_efflux_TM"/>
</dbReference>
<evidence type="ECO:0000259" key="8">
    <source>
        <dbReference type="Pfam" id="PF01545"/>
    </source>
</evidence>
<evidence type="ECO:0000313" key="9">
    <source>
        <dbReference type="EMBL" id="CAK7929385.1"/>
    </source>
</evidence>
<dbReference type="AlphaFoldDB" id="A0AAV1U7I6"/>
<accession>A0AAV1U7I6</accession>
<evidence type="ECO:0000256" key="5">
    <source>
        <dbReference type="ARBA" id="ARBA00023136"/>
    </source>
</evidence>
<evidence type="ECO:0000256" key="6">
    <source>
        <dbReference type="SAM" id="MobiDB-lite"/>
    </source>
</evidence>
<dbReference type="EMBL" id="CAKLBY020000153">
    <property type="protein sequence ID" value="CAK7929385.1"/>
    <property type="molecule type" value="Genomic_DNA"/>
</dbReference>
<dbReference type="SUPFAM" id="SSF161111">
    <property type="entry name" value="Cation efflux protein transmembrane domain-like"/>
    <property type="match status" value="1"/>
</dbReference>
<feature type="region of interest" description="Disordered" evidence="6">
    <location>
        <begin position="31"/>
        <end position="74"/>
    </location>
</feature>
<name>A0AAV1U7I6_9STRA</name>
<evidence type="ECO:0000256" key="3">
    <source>
        <dbReference type="ARBA" id="ARBA00022692"/>
    </source>
</evidence>
<feature type="domain" description="Cation efflux protein transmembrane" evidence="8">
    <location>
        <begin position="113"/>
        <end position="162"/>
    </location>
</feature>
<comment type="subcellular location">
    <subcellularLocation>
        <location evidence="1">Membrane</location>
        <topology evidence="1">Multi-pass membrane protein</topology>
    </subcellularLocation>
</comment>